<evidence type="ECO:0000313" key="3">
    <source>
        <dbReference type="Proteomes" id="UP000789595"/>
    </source>
</evidence>
<evidence type="ECO:0000256" key="1">
    <source>
        <dbReference type="SAM" id="MobiDB-lite"/>
    </source>
</evidence>
<gene>
    <name evidence="2" type="ORF">PECAL_1P00110</name>
</gene>
<proteinExistence type="predicted"/>
<keyword evidence="3" id="KW-1185">Reference proteome</keyword>
<dbReference type="AlphaFoldDB" id="A0A8J2WD09"/>
<reference evidence="2" key="1">
    <citation type="submission" date="2021-11" db="EMBL/GenBank/DDBJ databases">
        <authorList>
            <consortium name="Genoscope - CEA"/>
            <person name="William W."/>
        </authorList>
    </citation>
    <scope>NUCLEOTIDE SEQUENCE</scope>
</reference>
<organism evidence="2 3">
    <name type="scientific">Pelagomonas calceolata</name>
    <dbReference type="NCBI Taxonomy" id="35677"/>
    <lineage>
        <taxon>Eukaryota</taxon>
        <taxon>Sar</taxon>
        <taxon>Stramenopiles</taxon>
        <taxon>Ochrophyta</taxon>
        <taxon>Pelagophyceae</taxon>
        <taxon>Pelagomonadales</taxon>
        <taxon>Pelagomonadaceae</taxon>
        <taxon>Pelagomonas</taxon>
    </lineage>
</organism>
<feature type="compositionally biased region" description="Pro residues" evidence="1">
    <location>
        <begin position="342"/>
        <end position="354"/>
    </location>
</feature>
<accession>A0A8J2WD09</accession>
<dbReference type="EMBL" id="CAKKNE010000001">
    <property type="protein sequence ID" value="CAH0363690.1"/>
    <property type="molecule type" value="Genomic_DNA"/>
</dbReference>
<name>A0A8J2WD09_9STRA</name>
<feature type="region of interest" description="Disordered" evidence="1">
    <location>
        <begin position="336"/>
        <end position="384"/>
    </location>
</feature>
<comment type="caution">
    <text evidence="2">The sequence shown here is derived from an EMBL/GenBank/DDBJ whole genome shotgun (WGS) entry which is preliminary data.</text>
</comment>
<feature type="compositionally biased region" description="Pro residues" evidence="1">
    <location>
        <begin position="440"/>
        <end position="465"/>
    </location>
</feature>
<feature type="region of interest" description="Disordered" evidence="1">
    <location>
        <begin position="430"/>
        <end position="475"/>
    </location>
</feature>
<evidence type="ECO:0000313" key="2">
    <source>
        <dbReference type="EMBL" id="CAH0363690.1"/>
    </source>
</evidence>
<protein>
    <submittedName>
        <fullName evidence="2">Uncharacterized protein</fullName>
    </submittedName>
</protein>
<dbReference type="Proteomes" id="UP000789595">
    <property type="component" value="Unassembled WGS sequence"/>
</dbReference>
<sequence>MRAQEIFFRLCKKWNYVLCESYDGAHGEAVAAALYKLNLLGVYGNPLARGLGDSGDVVDFDRLANEGMAFQAKDIGGSGRKGVDAVLNDTIKNQVSIMGVRIVDPDDRRLSLTGDVLFFTQILVLPELNRYDAENPGIFDVIAGMDSIGATNKHLHAAMKLGNLALKLQRLRSHRDWRRDIMDVLVRVAKLRSVEWLRAKLVELMPIAPALLERRPVSLATSLRGDDLIRWFEDVLLCLPRNGVQATLDYIAEENRSWDAALRGAATCRPFEPLGPLASADTVEADLLREFPCLSQAHAWTIAKNAVNAARACRVWHRDGCFEAREPQGAMDRFLARGSRAPSPPPSAAAPAPAPKGMDRYMQKQKPPPVPPPRAPKKPSGMEPFVTQKKPRVAAAPPASPGAVAAIAGMRNLDEAPPASPGTLALIDAMEDREAGAAPAPAPSSPVAPPASPAAPPAAAPPPQSPANDAAAEGENSWTCPACTYRHVEAEAGFLACAMCGATKVDLDPDDVA</sequence>